<dbReference type="AlphaFoldDB" id="A0A8H7YVR8"/>
<evidence type="ECO:0000313" key="2">
    <source>
        <dbReference type="Proteomes" id="UP000670092"/>
    </source>
</evidence>
<reference evidence="1 2" key="1">
    <citation type="submission" date="2021-01" db="EMBL/GenBank/DDBJ databases">
        <title>Chromosome-level genome assembly of a human fungal pathogen reveals clustering of transcriptionally co-regulated genes.</title>
        <authorList>
            <person name="Voorhies M."/>
            <person name="Cohen S."/>
            <person name="Shea T.P."/>
            <person name="Petrus S."/>
            <person name="Munoz J.F."/>
            <person name="Poplawski S."/>
            <person name="Goldman W.E."/>
            <person name="Michael T."/>
            <person name="Cuomo C.A."/>
            <person name="Sil A."/>
            <person name="Beyhan S."/>
        </authorList>
    </citation>
    <scope>NUCLEOTIDE SEQUENCE [LARGE SCALE GENOMIC DNA]</scope>
    <source>
        <strain evidence="1 2">G184AR</strain>
    </source>
</reference>
<gene>
    <name evidence="1" type="ORF">I7I52_07250</name>
</gene>
<name>A0A8H7YVR8_AJECA</name>
<comment type="caution">
    <text evidence="1">The sequence shown here is derived from an EMBL/GenBank/DDBJ whole genome shotgun (WGS) entry which is preliminary data.</text>
</comment>
<protein>
    <submittedName>
        <fullName evidence="1">Uncharacterized protein</fullName>
    </submittedName>
</protein>
<evidence type="ECO:0000313" key="1">
    <source>
        <dbReference type="EMBL" id="KAG5296519.1"/>
    </source>
</evidence>
<sequence length="77" mass="8889">MRNFSDYSTLFCSDRTHLCWRLQLLLRVDHSIYTSAHTVTELPYTQSILEVRFGFSCPPNKGKKKKIANPRSPRSSG</sequence>
<accession>A0A8H7YVR8</accession>
<organism evidence="1 2">
    <name type="scientific">Ajellomyces capsulatus</name>
    <name type="common">Darling's disease fungus</name>
    <name type="synonym">Histoplasma capsulatum</name>
    <dbReference type="NCBI Taxonomy" id="5037"/>
    <lineage>
        <taxon>Eukaryota</taxon>
        <taxon>Fungi</taxon>
        <taxon>Dikarya</taxon>
        <taxon>Ascomycota</taxon>
        <taxon>Pezizomycotina</taxon>
        <taxon>Eurotiomycetes</taxon>
        <taxon>Eurotiomycetidae</taxon>
        <taxon>Onygenales</taxon>
        <taxon>Ajellomycetaceae</taxon>
        <taxon>Histoplasma</taxon>
    </lineage>
</organism>
<dbReference type="Proteomes" id="UP000670092">
    <property type="component" value="Unassembled WGS sequence"/>
</dbReference>
<dbReference type="EMBL" id="JAEVHI010000003">
    <property type="protein sequence ID" value="KAG5296519.1"/>
    <property type="molecule type" value="Genomic_DNA"/>
</dbReference>
<dbReference type="VEuPathDB" id="FungiDB:I7I52_07250"/>
<proteinExistence type="predicted"/>